<evidence type="ECO:0000259" key="5">
    <source>
        <dbReference type="Pfam" id="PF04937"/>
    </source>
</evidence>
<feature type="domain" description="DUF659" evidence="5">
    <location>
        <begin position="218"/>
        <end position="295"/>
    </location>
</feature>
<dbReference type="PANTHER" id="PTHR32166">
    <property type="entry name" value="OSJNBA0013A04.12 PROTEIN"/>
    <property type="match status" value="1"/>
</dbReference>
<organism evidence="6">
    <name type="scientific">Arabidopsis thaliana</name>
    <name type="common">Mouse-ear cress</name>
    <dbReference type="NCBI Taxonomy" id="3702"/>
    <lineage>
        <taxon>Eukaryota</taxon>
        <taxon>Viridiplantae</taxon>
        <taxon>Streptophyta</taxon>
        <taxon>Embryophyta</taxon>
        <taxon>Tracheophyta</taxon>
        <taxon>Spermatophyta</taxon>
        <taxon>Magnoliopsida</taxon>
        <taxon>eudicotyledons</taxon>
        <taxon>Gunneridae</taxon>
        <taxon>Pentapetalae</taxon>
        <taxon>rosids</taxon>
        <taxon>malvids</taxon>
        <taxon>Brassicales</taxon>
        <taxon>Brassicaceae</taxon>
        <taxon>Camelineae</taxon>
        <taxon>Arabidopsis</taxon>
    </lineage>
</organism>
<dbReference type="ExpressionAtlas" id="Q9SKV9">
    <property type="expression patterns" value="differential"/>
</dbReference>
<feature type="domain" description="BED-type" evidence="4">
    <location>
        <begin position="37"/>
        <end position="83"/>
    </location>
</feature>
<dbReference type="AlphaFoldDB" id="Q9SKV9"/>
<dbReference type="InterPro" id="IPR012337">
    <property type="entry name" value="RNaseH-like_sf"/>
</dbReference>
<keyword evidence="3" id="KW-0862">Zinc</keyword>
<evidence type="ECO:0000256" key="3">
    <source>
        <dbReference type="ARBA" id="ARBA00022833"/>
    </source>
</evidence>
<dbReference type="EMBL" id="AC006228">
    <property type="protein sequence ID" value="AAF18644.1"/>
    <property type="molecule type" value="Genomic_DNA"/>
</dbReference>
<reference key="2">
    <citation type="journal article" date="2000" name="Nature">
        <title>Sequence and analysis of chromosome 1 of the plant Arabidopsis thaliana.</title>
        <authorList>
            <person name="Theologis A."/>
            <person name="Ecker J.R."/>
            <person name="Palm C.J."/>
            <person name="Federspiel N.A."/>
            <person name="Kaul S."/>
            <person name="White O."/>
            <person name="Alonso J."/>
            <person name="Altafi H."/>
            <person name="Araujo R."/>
            <person name="Bowman C.L."/>
            <person name="Brooks S.Y."/>
            <person name="Buehler E."/>
            <person name="Chan A."/>
            <person name="Chao Q."/>
            <person name="Chen H."/>
            <person name="Cheuk R.F."/>
            <person name="Chin C.W."/>
            <person name="Chung M.K."/>
            <person name="Conn L."/>
            <person name="Conway A.B."/>
            <person name="Conway A.R."/>
            <person name="Creasy T.H."/>
            <person name="Dewar K."/>
            <person name="Dunn P."/>
            <person name="Etgu P."/>
            <person name="Feldblyum T.V."/>
            <person name="Feng J."/>
            <person name="Fong B."/>
            <person name="Fujii C.Y."/>
            <person name="Gill J.E."/>
            <person name="Goldsmith A.D."/>
            <person name="Haas B."/>
            <person name="Hansen N.F."/>
            <person name="Hughes B."/>
            <person name="Huizar L."/>
            <person name="Hunter J.L."/>
            <person name="Jenkins J."/>
            <person name="Johnson-Hopson C."/>
            <person name="Khan S."/>
            <person name="Khaykin E."/>
            <person name="Kim C.J."/>
            <person name="Koo H.L."/>
            <person name="Kremenetskaia I."/>
            <person name="Kurtz D.B."/>
            <person name="Kwan A."/>
            <person name="Lam B."/>
            <person name="Langin-Hooper S."/>
            <person name="Lee A."/>
            <person name="Lee J.M."/>
            <person name="Lenz C.A."/>
            <person name="Li J.H."/>
            <person name="Li Y."/>
            <person name="Lin X."/>
            <person name="Liu S.X."/>
            <person name="Liu Z.A."/>
            <person name="Luros J.S."/>
            <person name="Maiti R."/>
            <person name="Marziali A."/>
            <person name="Militscher J."/>
            <person name="Miranda M."/>
            <person name="Nguyen M."/>
            <person name="Nierman W.C."/>
            <person name="Osborne B.I."/>
            <person name="Pai G."/>
            <person name="Peterson J."/>
            <person name="Pham P.K."/>
            <person name="Rizzo M."/>
            <person name="Rooney T."/>
            <person name="Rowley D."/>
            <person name="Sakano H."/>
            <person name="Salzberg S.L."/>
            <person name="Schwartz J.R."/>
            <person name="Shinn P."/>
            <person name="Southwick A.M."/>
            <person name="Sun H."/>
            <person name="Tallon L.J."/>
            <person name="Tambunga G."/>
            <person name="Toriumi M.J."/>
            <person name="Town C.D."/>
            <person name="Utterback T."/>
            <person name="Van Aken S."/>
            <person name="Vaysberg M."/>
            <person name="Vysotskaia V.S."/>
            <person name="Walker M."/>
            <person name="Wu D."/>
            <person name="Yu G."/>
            <person name="Fraser C.M."/>
            <person name="Venter J.C."/>
            <person name="Davis R.W."/>
        </authorList>
    </citation>
    <scope>NUCLEOTIDE SEQUENCE [LARGE SCALE GENOMIC DNA]</scope>
    <source>
        <strain>cv. Columbia</strain>
    </source>
</reference>
<keyword evidence="1" id="KW-0479">Metal-binding</keyword>
<protein>
    <submittedName>
        <fullName evidence="6">F5J5.11</fullName>
    </submittedName>
</protein>
<dbReference type="SUPFAM" id="SSF53098">
    <property type="entry name" value="Ribonuclease H-like"/>
    <property type="match status" value="1"/>
</dbReference>
<keyword evidence="2" id="KW-0863">Zinc-finger</keyword>
<dbReference type="GO" id="GO:0008270">
    <property type="term" value="F:zinc ion binding"/>
    <property type="evidence" value="ECO:0007669"/>
    <property type="project" value="UniProtKB-KW"/>
</dbReference>
<proteinExistence type="predicted"/>
<accession>Q9SKV9</accession>
<evidence type="ECO:0000259" key="4">
    <source>
        <dbReference type="Pfam" id="PF02892"/>
    </source>
</evidence>
<name>Q9SKV9_ARATH</name>
<reference evidence="6" key="3">
    <citation type="submission" date="2001-01" db="EMBL/GenBank/DDBJ databases">
        <authorList>
            <person name="Shinn P."/>
            <person name="Brooks S."/>
            <person name="Buehler E."/>
            <person name="Chao Q."/>
            <person name="Johnson-Hopson C."/>
            <person name="Khan S."/>
            <person name="Kim C."/>
            <person name="Altafi H."/>
            <person name="Bei B."/>
            <person name="Chin C."/>
            <person name="Chiou J."/>
            <person name="Choi E."/>
            <person name="Conn L."/>
            <person name="Conway A."/>
            <person name="Gonzalez A."/>
            <person name="Hansen N."/>
            <person name="Howing B."/>
            <person name="Koo T."/>
            <person name="Lam B."/>
            <person name="Lee J."/>
            <person name="Lenz C."/>
            <person name="Li J."/>
            <person name="Liu A."/>
            <person name="Liu J."/>
            <person name="Liu S."/>
            <person name="Mukharsky N."/>
            <person name="Nguyen M."/>
            <person name="Palm C."/>
            <person name="Pham P."/>
            <person name="Sakano H."/>
            <person name="Schwartz J."/>
            <person name="Southwick A."/>
            <person name="Thaveri A."/>
            <person name="Toriumi M."/>
            <person name="Vaysberg M."/>
            <person name="Yu G."/>
            <person name="Davis R."/>
            <person name="Federspiel N."/>
            <person name="Theologis A."/>
            <person name="Ecker J."/>
        </authorList>
    </citation>
    <scope>NUCLEOTIDE SEQUENCE</scope>
</reference>
<evidence type="ECO:0000256" key="2">
    <source>
        <dbReference type="ARBA" id="ARBA00022771"/>
    </source>
</evidence>
<dbReference type="GO" id="GO:0003677">
    <property type="term" value="F:DNA binding"/>
    <property type="evidence" value="ECO:0007669"/>
    <property type="project" value="InterPro"/>
</dbReference>
<sequence>MSFIFFTLSSMFSFYSPISLFFQQLIMSDELSHKNLDPVKKYAQPVPLKHGSWRCNYCHKVTNGGVKGAKQHILGGFRNVTQCSLVPPIMREEIKDSMLKKTEIKATTQMMPPPATSYDDYGEEEEAAEVLGNERRQPPVKKQKGLMDMFVCPTLPNVLKGRKDNRINNCGVCDKKLRHIACFKPPIIYELRVPLLKKEVIETEKKLVEHKSEWAIKVLKDANMLYDHLDLMVDEVGEANVVKVVIDNASNYVKASQLSMANRPHLYWTPCAAHCIYLMLEDIGKISEVKTVITQCIFKNDYIYGHTSLVNMMRKIHKRWKSAKIGFSGTRMVDGEKKPATRYIYEAMDKAKVAIVKTFNESGVHCEEVGRGLSTHLIGWFLLLQLKIGTTPTLRDFAIFFVSRVVRLVLREIGVCFHISIPRKGIQLAQELLNDIVFTLQQISTLIAHHQSSFSVNVMKNEILF</sequence>
<dbReference type="PANTHER" id="PTHR32166:SF122">
    <property type="entry name" value="OS09G0499600 PROTEIN"/>
    <property type="match status" value="1"/>
</dbReference>
<dbReference type="InterPro" id="IPR007021">
    <property type="entry name" value="DUF659"/>
</dbReference>
<evidence type="ECO:0000313" key="6">
    <source>
        <dbReference type="EMBL" id="AAF18644.1"/>
    </source>
</evidence>
<dbReference type="Pfam" id="PF04937">
    <property type="entry name" value="DUF659"/>
    <property type="match status" value="1"/>
</dbReference>
<dbReference type="Pfam" id="PF02892">
    <property type="entry name" value="zf-BED"/>
    <property type="match status" value="1"/>
</dbReference>
<evidence type="ECO:0000256" key="1">
    <source>
        <dbReference type="ARBA" id="ARBA00022723"/>
    </source>
</evidence>
<dbReference type="PIR" id="H86482">
    <property type="entry name" value="H86482"/>
</dbReference>
<reference evidence="6" key="1">
    <citation type="submission" date="1999-04" db="EMBL/GenBank/DDBJ databases">
        <title>Genomic sequence for Arabidopsis thaliana BAC F5J5.</title>
        <authorList>
            <person name="Chao Q."/>
            <person name="Shinn P."/>
            <person name="Dunn P."/>
            <person name="Buehler E."/>
            <person name="Kahn S."/>
            <person name="Kim C."/>
            <person name="Walker M."/>
            <person name="Williams S."/>
            <person name="Altafi H."/>
            <person name="Araujo R."/>
            <person name="Conn L."/>
            <person name="Conway A.B."/>
            <person name="Gonzalez A."/>
            <person name="Hansen N.F."/>
            <person name="Huizar L."/>
            <person name="Kremenetskaia I."/>
            <person name="Lenz C."/>
            <person name="Li J."/>
            <person name="Liu S."/>
            <person name="Luros S."/>
            <person name="Rowley D."/>
            <person name="Schwartz J."/>
            <person name="Toriumi M."/>
            <person name="Vysotskaia V."/>
            <person name="Yu G."/>
            <person name="Davis R.W."/>
            <person name="Federspiel N.A."/>
            <person name="Theologis A."/>
            <person name="Ecker J.R."/>
        </authorList>
    </citation>
    <scope>NUCLEOTIDE SEQUENCE</scope>
</reference>
<dbReference type="InterPro" id="IPR003656">
    <property type="entry name" value="Znf_BED"/>
</dbReference>